<evidence type="ECO:0000259" key="5">
    <source>
        <dbReference type="Pfam" id="PF00884"/>
    </source>
</evidence>
<evidence type="ECO:0000313" key="6">
    <source>
        <dbReference type="EMBL" id="TYQ02489.1"/>
    </source>
</evidence>
<sequence>MAKAFRGVVNLDIRDSVPDWGPYEQPKAPPGSPNVLYIVLDDVGFGALGCYGGPIETPNIDKIAARGLRYGQWHTTALCSPTRSCLLTGRNHTTNGMACISEAAIGFPSANGHIPPQCATLAEVLVEQGFSTAMVGKWHLCAEDEMNLASTKHNWPIGRGFDRFYGFLGAETNQWYPDLIHDNHPVQQPATPEEGYHFSVDITDKAIQYFDDVKAIAPERPVFLYYAPGCAHAPHQVPREWADRYRGRFDDGYEAMREQILARQKEMGLVPADTELPPLNPIGTPDTRTGPDGQPFPPLDFTRPWDTLSADEKRLFARMAEVYAGFLSHCDNQIGRLLDYLEQVEQLDNTIIMLVSDNGASGEGGPNGSVNENKIANGVPDDLAENLSMLDELGSTKTYNHYPNGWAMGFNAPFKMWKRYSFNGGTCDPCIISWPAGIAARGETRDQYHHAIDLVPTVLDCLGLELPDAVKGYTQHPLQGVSMRYSFDAATIPTAKHTQFYSMLGTRGIWHDGWKAVTTHPAISGWGRFPEDTWELYHTQIDRSELHDLAAEEPGRLAELVGLWFHEAGANQAFPLDDRSAVEILTTPRPQLAAPRNRYIYRAGGAEVPESVAVNIRNRSYSIGALVDLPNPGASGVLFSHGSRFGGHSLYVKDNRLHYVYNFLGSEQQRIVATEDLPTGENLILAATFDKDGEDPPGTAHGTLGLFYGDRKVGEGRIRTQPGKFSIAGEGLSAGRAIGEPVTDDYPGTAPWAFTGGSLNRIVVDVSGEPYVDLEREAAAMLSRE</sequence>
<gene>
    <name evidence="6" type="ORF">FNL38_106309</name>
</gene>
<comment type="similarity">
    <text evidence="1">Belongs to the sulfatase family.</text>
</comment>
<comment type="caution">
    <text evidence="6">The sequence shown here is derived from an EMBL/GenBank/DDBJ whole genome shotgun (WGS) entry which is preliminary data.</text>
</comment>
<keyword evidence="4" id="KW-0106">Calcium</keyword>
<dbReference type="EMBL" id="VNIQ01000006">
    <property type="protein sequence ID" value="TYQ02489.1"/>
    <property type="molecule type" value="Genomic_DNA"/>
</dbReference>
<organism evidence="6">
    <name type="scientific">Nocardia globerula</name>
    <dbReference type="NCBI Taxonomy" id="1818"/>
    <lineage>
        <taxon>Bacteria</taxon>
        <taxon>Bacillati</taxon>
        <taxon>Actinomycetota</taxon>
        <taxon>Actinomycetes</taxon>
        <taxon>Mycobacteriales</taxon>
        <taxon>Nocardiaceae</taxon>
        <taxon>Nocardia</taxon>
    </lineage>
</organism>
<evidence type="ECO:0000256" key="3">
    <source>
        <dbReference type="ARBA" id="ARBA00022801"/>
    </source>
</evidence>
<dbReference type="PANTHER" id="PTHR42693">
    <property type="entry name" value="ARYLSULFATASE FAMILY MEMBER"/>
    <property type="match status" value="1"/>
</dbReference>
<dbReference type="InterPro" id="IPR017850">
    <property type="entry name" value="Alkaline_phosphatase_core_sf"/>
</dbReference>
<dbReference type="Gene3D" id="3.40.720.10">
    <property type="entry name" value="Alkaline Phosphatase, subunit A"/>
    <property type="match status" value="1"/>
</dbReference>
<reference evidence="6" key="1">
    <citation type="submission" date="2019-07" db="EMBL/GenBank/DDBJ databases">
        <title>Genomic Encyclopedia of Type Strains, Phase IV (KMG-IV): sequencing the most valuable type-strain genomes for metagenomic binning, comparative biology and taxonomic classification.</title>
        <authorList>
            <person name="Goeker M."/>
        </authorList>
    </citation>
    <scope>NUCLEOTIDE SEQUENCE</scope>
    <source>
        <strain evidence="6">DSM 44596</strain>
    </source>
</reference>
<dbReference type="InterPro" id="IPR050738">
    <property type="entry name" value="Sulfatase"/>
</dbReference>
<evidence type="ECO:0000256" key="1">
    <source>
        <dbReference type="ARBA" id="ARBA00008779"/>
    </source>
</evidence>
<dbReference type="GO" id="GO:0016787">
    <property type="term" value="F:hydrolase activity"/>
    <property type="evidence" value="ECO:0007669"/>
    <property type="project" value="UniProtKB-KW"/>
</dbReference>
<dbReference type="Gene3D" id="3.30.1120.10">
    <property type="match status" value="1"/>
</dbReference>
<evidence type="ECO:0000256" key="4">
    <source>
        <dbReference type="ARBA" id="ARBA00022837"/>
    </source>
</evidence>
<dbReference type="PROSITE" id="PS00523">
    <property type="entry name" value="SULFATASE_1"/>
    <property type="match status" value="1"/>
</dbReference>
<protein>
    <submittedName>
        <fullName evidence="6">Arylsulfatase</fullName>
    </submittedName>
</protein>
<dbReference type="PANTHER" id="PTHR42693:SF43">
    <property type="entry name" value="BLL2667 PROTEIN"/>
    <property type="match status" value="1"/>
</dbReference>
<evidence type="ECO:0000256" key="2">
    <source>
        <dbReference type="ARBA" id="ARBA00022723"/>
    </source>
</evidence>
<dbReference type="GO" id="GO:0046872">
    <property type="term" value="F:metal ion binding"/>
    <property type="evidence" value="ECO:0007669"/>
    <property type="project" value="UniProtKB-KW"/>
</dbReference>
<dbReference type="Pfam" id="PF00884">
    <property type="entry name" value="Sulfatase"/>
    <property type="match status" value="1"/>
</dbReference>
<name>A0A652YMC8_NOCGL</name>
<dbReference type="SUPFAM" id="SSF53649">
    <property type="entry name" value="Alkaline phosphatase-like"/>
    <property type="match status" value="1"/>
</dbReference>
<dbReference type="InterPro" id="IPR000917">
    <property type="entry name" value="Sulfatase_N"/>
</dbReference>
<feature type="domain" description="Sulfatase N-terminal" evidence="5">
    <location>
        <begin position="33"/>
        <end position="463"/>
    </location>
</feature>
<dbReference type="AlphaFoldDB" id="A0A652YMC8"/>
<proteinExistence type="inferred from homology"/>
<accession>A0A652YMC8</accession>
<dbReference type="InterPro" id="IPR024607">
    <property type="entry name" value="Sulfatase_CS"/>
</dbReference>
<dbReference type="CDD" id="cd16025">
    <property type="entry name" value="PAS_like"/>
    <property type="match status" value="1"/>
</dbReference>
<keyword evidence="2" id="KW-0479">Metal-binding</keyword>
<keyword evidence="3" id="KW-0378">Hydrolase</keyword>